<dbReference type="PROSITE" id="PS51198">
    <property type="entry name" value="UVRD_HELICASE_ATP_BIND"/>
    <property type="match status" value="1"/>
</dbReference>
<dbReference type="GO" id="GO:0005829">
    <property type="term" value="C:cytosol"/>
    <property type="evidence" value="ECO:0007669"/>
    <property type="project" value="TreeGrafter"/>
</dbReference>
<accession>A0A430KUH9</accession>
<gene>
    <name evidence="11 15" type="primary">rep</name>
    <name evidence="15" type="ORF">EH243_02635</name>
</gene>
<dbReference type="InterPro" id="IPR005752">
    <property type="entry name" value="Helicase_Rep"/>
</dbReference>
<protein>
    <recommendedName>
        <fullName evidence="11">ATP-dependent DNA helicase Rep</fullName>
        <ecNumber evidence="11">5.6.2.4</ecNumber>
    </recommendedName>
    <alternativeName>
        <fullName evidence="11">DNA 3'-5' helicase Rep</fullName>
    </alternativeName>
</protein>
<evidence type="ECO:0000259" key="13">
    <source>
        <dbReference type="PROSITE" id="PS51198"/>
    </source>
</evidence>
<keyword evidence="16" id="KW-1185">Reference proteome</keyword>
<dbReference type="InterPro" id="IPR027417">
    <property type="entry name" value="P-loop_NTPase"/>
</dbReference>
<dbReference type="Pfam" id="PF13361">
    <property type="entry name" value="UvrD_C"/>
    <property type="match status" value="1"/>
</dbReference>
<dbReference type="Gene3D" id="3.40.50.300">
    <property type="entry name" value="P-loop containing nucleotide triphosphate hydrolases"/>
    <property type="match status" value="2"/>
</dbReference>
<dbReference type="Pfam" id="PF00580">
    <property type="entry name" value="UvrD-helicase"/>
    <property type="match status" value="1"/>
</dbReference>
<keyword evidence="2 11" id="KW-0235">DNA replication</keyword>
<dbReference type="CDD" id="cd17932">
    <property type="entry name" value="DEXQc_UvrD"/>
    <property type="match status" value="1"/>
</dbReference>
<dbReference type="PANTHER" id="PTHR11070">
    <property type="entry name" value="UVRD / RECB / PCRA DNA HELICASE FAMILY MEMBER"/>
    <property type="match status" value="1"/>
</dbReference>
<dbReference type="RefSeq" id="WP_126157094.1">
    <property type="nucleotide sequence ID" value="NZ_RQXW01000002.1"/>
</dbReference>
<dbReference type="GO" id="GO:0043138">
    <property type="term" value="F:3'-5' DNA helicase activity"/>
    <property type="evidence" value="ECO:0007669"/>
    <property type="project" value="UniProtKB-UniRule"/>
</dbReference>
<keyword evidence="6 11" id="KW-0067">ATP-binding</keyword>
<evidence type="ECO:0000256" key="7">
    <source>
        <dbReference type="ARBA" id="ARBA00023125"/>
    </source>
</evidence>
<keyword evidence="3 11" id="KW-0547">Nucleotide-binding</keyword>
<evidence type="ECO:0000256" key="12">
    <source>
        <dbReference type="PROSITE-ProRule" id="PRU00560"/>
    </source>
</evidence>
<dbReference type="CDD" id="cd18807">
    <property type="entry name" value="SF1_C_UvrD"/>
    <property type="match status" value="1"/>
</dbReference>
<evidence type="ECO:0000313" key="15">
    <source>
        <dbReference type="EMBL" id="RTE67126.1"/>
    </source>
</evidence>
<dbReference type="InterPro" id="IPR014017">
    <property type="entry name" value="DNA_helicase_UvrD-like_C"/>
</dbReference>
<evidence type="ECO:0000256" key="9">
    <source>
        <dbReference type="ARBA" id="ARBA00034617"/>
    </source>
</evidence>
<feature type="binding site" evidence="11">
    <location>
        <position position="278"/>
    </location>
    <ligand>
        <name>ATP</name>
        <dbReference type="ChEBI" id="CHEBI:30616"/>
    </ligand>
</feature>
<dbReference type="GO" id="GO:0016887">
    <property type="term" value="F:ATP hydrolysis activity"/>
    <property type="evidence" value="ECO:0007669"/>
    <property type="project" value="RHEA"/>
</dbReference>
<evidence type="ECO:0000256" key="11">
    <source>
        <dbReference type="HAMAP-Rule" id="MF_01920"/>
    </source>
</evidence>
<keyword evidence="7 11" id="KW-0238">DNA-binding</keyword>
<evidence type="ECO:0000256" key="3">
    <source>
        <dbReference type="ARBA" id="ARBA00022741"/>
    </source>
</evidence>
<keyword evidence="4 11" id="KW-0378">Hydrolase</keyword>
<dbReference type="NCBIfam" id="TIGR01074">
    <property type="entry name" value="rep"/>
    <property type="match status" value="1"/>
</dbReference>
<name>A0A430KUH9_9GAMM</name>
<dbReference type="EC" id="5.6.2.4" evidence="11"/>
<dbReference type="InterPro" id="IPR013986">
    <property type="entry name" value="DExx_box_DNA_helicase_dom_sf"/>
</dbReference>
<evidence type="ECO:0000256" key="2">
    <source>
        <dbReference type="ARBA" id="ARBA00022705"/>
    </source>
</evidence>
<comment type="catalytic activity">
    <reaction evidence="9 11">
        <text>Couples ATP hydrolysis with the unwinding of duplex DNA by translocating in the 3'-5' direction.</text>
        <dbReference type="EC" id="5.6.2.4"/>
    </reaction>
</comment>
<dbReference type="PROSITE" id="PS51217">
    <property type="entry name" value="UVRD_HELICASE_CTER"/>
    <property type="match status" value="1"/>
</dbReference>
<dbReference type="SUPFAM" id="SSF52540">
    <property type="entry name" value="P-loop containing nucleoside triphosphate hydrolases"/>
    <property type="match status" value="1"/>
</dbReference>
<evidence type="ECO:0000256" key="10">
    <source>
        <dbReference type="ARBA" id="ARBA00048988"/>
    </source>
</evidence>
<evidence type="ECO:0000256" key="5">
    <source>
        <dbReference type="ARBA" id="ARBA00022806"/>
    </source>
</evidence>
<dbReference type="GO" id="GO:0005524">
    <property type="term" value="F:ATP binding"/>
    <property type="evidence" value="ECO:0007669"/>
    <property type="project" value="UniProtKB-UniRule"/>
</dbReference>
<dbReference type="GO" id="GO:0006260">
    <property type="term" value="P:DNA replication"/>
    <property type="evidence" value="ECO:0007669"/>
    <property type="project" value="UniProtKB-UniRule"/>
</dbReference>
<dbReference type="HAMAP" id="MF_01920">
    <property type="entry name" value="Helicase_Rep"/>
    <property type="match status" value="1"/>
</dbReference>
<reference evidence="15 16" key="1">
    <citation type="submission" date="2018-11" db="EMBL/GenBank/DDBJ databases">
        <title>The draft genome sequence of Amphritea opalescens ANRC-JH13T.</title>
        <authorList>
            <person name="Fang Z."/>
            <person name="Zhang Y."/>
            <person name="Han X."/>
        </authorList>
    </citation>
    <scope>NUCLEOTIDE SEQUENCE [LARGE SCALE GENOMIC DNA]</scope>
    <source>
        <strain evidence="15 16">ANRC-JH13</strain>
    </source>
</reference>
<evidence type="ECO:0000256" key="6">
    <source>
        <dbReference type="ARBA" id="ARBA00022840"/>
    </source>
</evidence>
<dbReference type="OrthoDB" id="9806690at2"/>
<comment type="similarity">
    <text evidence="1 11">Belongs to the helicase family. UvrD subfamily.</text>
</comment>
<proteinExistence type="inferred from homology"/>
<evidence type="ECO:0000313" key="16">
    <source>
        <dbReference type="Proteomes" id="UP000283087"/>
    </source>
</evidence>
<keyword evidence="8 11" id="KW-0413">Isomerase</keyword>
<dbReference type="EMBL" id="RQXW01000002">
    <property type="protein sequence ID" value="RTE67126.1"/>
    <property type="molecule type" value="Genomic_DNA"/>
</dbReference>
<dbReference type="GO" id="GO:0000725">
    <property type="term" value="P:recombinational repair"/>
    <property type="evidence" value="ECO:0007669"/>
    <property type="project" value="TreeGrafter"/>
</dbReference>
<sequence length="671" mass="76439">MSRLNPKQREAVDYISGPLLVLAGAGSGKTSVITRKIAYLIESCGIKAHNIAAVTFTNKASREMKERVNSLVKGKATRGLTVSTFHNLGLTIIRKELKTLGFKSGFSLFDDQDSKALLKSLLLHHEEETDQVDSIQHTISNWKNDMLGPDQALASAEGPAEVLAARAYEAYQKSLKAYNAVDFDDLILLPVQLFIQHPEILERWQNKIRYLLVDEYQDTNVTQYLLVKMLVGTRGMLTVVGDDDQSIYSWRGARPENLVQLQDDFPSLKVVKLEQNYRSTGRILKAANTVIANNPHVFDKTLWSDMGFGDPLRVVFTRNEDGECERIATEILDLHLRKRYQFKDFAILYRGNHQARLLELKLQSYQVPYKLNGGTSFFGRAEIKDIMSYMKVLVNPDDDNAFLRIINLPRREIGHTTLQGLGEYATERATSLFNACSELGLEQILKPAQVERLRRFKNWLESIYQQCEQGDPIDAVRKMIEDIDFAGWIAQNSSSDTVAERRMQNVWILVDSLRNTLERLQEDDPDAGIREAIARLILMDIMERQEEEDDSDRVQLMTLHASKGLEFDHVYLMGMEEEILPHRNSIENGDIEEERRLAYVGITRAKKTLTMTLARKRKQFGELIDCQPSRFLDELPEDDLEYEGRGEVCEATNKARGNATLSGLRGLLDDL</sequence>
<comment type="subunit">
    <text evidence="11">Homodimer.</text>
</comment>
<organism evidence="15 16">
    <name type="scientific">Amphritea opalescens</name>
    <dbReference type="NCBI Taxonomy" id="2490544"/>
    <lineage>
        <taxon>Bacteria</taxon>
        <taxon>Pseudomonadati</taxon>
        <taxon>Pseudomonadota</taxon>
        <taxon>Gammaproteobacteria</taxon>
        <taxon>Oceanospirillales</taxon>
        <taxon>Oceanospirillaceae</taxon>
        <taxon>Amphritea</taxon>
    </lineage>
</organism>
<dbReference type="InterPro" id="IPR000212">
    <property type="entry name" value="DNA_helicase_UvrD/REP"/>
</dbReference>
<feature type="binding site" evidence="12">
    <location>
        <begin position="23"/>
        <end position="30"/>
    </location>
    <ligand>
        <name>ATP</name>
        <dbReference type="ChEBI" id="CHEBI:30616"/>
    </ligand>
</feature>
<dbReference type="GO" id="GO:0003697">
    <property type="term" value="F:single-stranded DNA binding"/>
    <property type="evidence" value="ECO:0007669"/>
    <property type="project" value="UniProtKB-UniRule"/>
</dbReference>
<dbReference type="AlphaFoldDB" id="A0A430KUH9"/>
<evidence type="ECO:0000256" key="4">
    <source>
        <dbReference type="ARBA" id="ARBA00022801"/>
    </source>
</evidence>
<dbReference type="Gene3D" id="1.10.10.160">
    <property type="match status" value="1"/>
</dbReference>
<comment type="catalytic activity">
    <reaction evidence="10 11">
        <text>ATP + H2O = ADP + phosphate + H(+)</text>
        <dbReference type="Rhea" id="RHEA:13065"/>
        <dbReference type="ChEBI" id="CHEBI:15377"/>
        <dbReference type="ChEBI" id="CHEBI:15378"/>
        <dbReference type="ChEBI" id="CHEBI:30616"/>
        <dbReference type="ChEBI" id="CHEBI:43474"/>
        <dbReference type="ChEBI" id="CHEBI:456216"/>
        <dbReference type="EC" id="5.6.2.4"/>
    </reaction>
</comment>
<comment type="function">
    <text evidence="11">Rep helicase is a single-stranded DNA-dependent ATPase involved in DNA replication; it can initiate unwinding at a nick in the DNA. It binds to the single-stranded DNA and acts in a progressive fashion along the DNA in the 3' to 5' direction.</text>
</comment>
<dbReference type="Gene3D" id="1.10.486.10">
    <property type="entry name" value="PCRA, domain 4"/>
    <property type="match status" value="1"/>
</dbReference>
<feature type="domain" description="UvrD-like helicase ATP-binding" evidence="13">
    <location>
        <begin position="2"/>
        <end position="280"/>
    </location>
</feature>
<dbReference type="Proteomes" id="UP000283087">
    <property type="component" value="Unassembled WGS sequence"/>
</dbReference>
<dbReference type="PANTHER" id="PTHR11070:SF64">
    <property type="entry name" value="ATP-DEPENDENT DNA HELICASE REP"/>
    <property type="match status" value="1"/>
</dbReference>
<evidence type="ECO:0000256" key="8">
    <source>
        <dbReference type="ARBA" id="ARBA00023235"/>
    </source>
</evidence>
<keyword evidence="5 11" id="KW-0347">Helicase</keyword>
<evidence type="ECO:0000259" key="14">
    <source>
        <dbReference type="PROSITE" id="PS51217"/>
    </source>
</evidence>
<comment type="caution">
    <text evidence="15">The sequence shown here is derived from an EMBL/GenBank/DDBJ whole genome shotgun (WGS) entry which is preliminary data.</text>
</comment>
<dbReference type="InterPro" id="IPR014016">
    <property type="entry name" value="UvrD-like_ATP-bd"/>
</dbReference>
<feature type="domain" description="UvrD-like helicase C-terminal" evidence="14">
    <location>
        <begin position="281"/>
        <end position="564"/>
    </location>
</feature>
<evidence type="ECO:0000256" key="1">
    <source>
        <dbReference type="ARBA" id="ARBA00009922"/>
    </source>
</evidence>